<feature type="region of interest" description="Disordered" evidence="1">
    <location>
        <begin position="213"/>
        <end position="272"/>
    </location>
</feature>
<dbReference type="Proteomes" id="UP001474421">
    <property type="component" value="Unassembled WGS sequence"/>
</dbReference>
<protein>
    <submittedName>
        <fullName evidence="2">Glutamate-rich protein 2</fullName>
    </submittedName>
</protein>
<dbReference type="EMBL" id="JAOTOJ010000001">
    <property type="protein sequence ID" value="KAK9410714.1"/>
    <property type="molecule type" value="Genomic_DNA"/>
</dbReference>
<comment type="caution">
    <text evidence="2">The sequence shown here is derived from an EMBL/GenBank/DDBJ whole genome shotgun (WGS) entry which is preliminary data.</text>
</comment>
<dbReference type="PANTHER" id="PTHR21520">
    <property type="entry name" value="GLUTAMATE-RICH PROTEIN 2"/>
    <property type="match status" value="1"/>
</dbReference>
<feature type="compositionally biased region" description="Basic and acidic residues" evidence="1">
    <location>
        <begin position="237"/>
        <end position="253"/>
    </location>
</feature>
<evidence type="ECO:0000313" key="2">
    <source>
        <dbReference type="EMBL" id="KAK9410714.1"/>
    </source>
</evidence>
<feature type="compositionally biased region" description="Low complexity" evidence="1">
    <location>
        <begin position="17"/>
        <end position="30"/>
    </location>
</feature>
<feature type="region of interest" description="Disordered" evidence="1">
    <location>
        <begin position="325"/>
        <end position="368"/>
    </location>
</feature>
<reference evidence="2 3" key="1">
    <citation type="journal article" date="2024" name="Proc. Natl. Acad. Sci. U.S.A.">
        <title>The genetic regulatory architecture and epigenomic basis for age-related changes in rattlesnake venom.</title>
        <authorList>
            <person name="Hogan M.P."/>
            <person name="Holding M.L."/>
            <person name="Nystrom G.S."/>
            <person name="Colston T.J."/>
            <person name="Bartlett D.A."/>
            <person name="Mason A.J."/>
            <person name="Ellsworth S.A."/>
            <person name="Rautsaw R.M."/>
            <person name="Lawrence K.C."/>
            <person name="Strickland J.L."/>
            <person name="He B."/>
            <person name="Fraser P."/>
            <person name="Margres M.J."/>
            <person name="Gilbert D.M."/>
            <person name="Gibbs H.L."/>
            <person name="Parkinson C.L."/>
            <person name="Rokyta D.R."/>
        </authorList>
    </citation>
    <scope>NUCLEOTIDE SEQUENCE [LARGE SCALE GENOMIC DNA]</scope>
    <source>
        <strain evidence="2">DRR0105</strain>
    </source>
</reference>
<feature type="region of interest" description="Disordered" evidence="1">
    <location>
        <begin position="1"/>
        <end position="33"/>
    </location>
</feature>
<organism evidence="2 3">
    <name type="scientific">Crotalus adamanteus</name>
    <name type="common">Eastern diamondback rattlesnake</name>
    <dbReference type="NCBI Taxonomy" id="8729"/>
    <lineage>
        <taxon>Eukaryota</taxon>
        <taxon>Metazoa</taxon>
        <taxon>Chordata</taxon>
        <taxon>Craniata</taxon>
        <taxon>Vertebrata</taxon>
        <taxon>Euteleostomi</taxon>
        <taxon>Lepidosauria</taxon>
        <taxon>Squamata</taxon>
        <taxon>Bifurcata</taxon>
        <taxon>Unidentata</taxon>
        <taxon>Episquamata</taxon>
        <taxon>Toxicofera</taxon>
        <taxon>Serpentes</taxon>
        <taxon>Colubroidea</taxon>
        <taxon>Viperidae</taxon>
        <taxon>Crotalinae</taxon>
        <taxon>Crotalus</taxon>
    </lineage>
</organism>
<keyword evidence="3" id="KW-1185">Reference proteome</keyword>
<accession>A0AAW1C889</accession>
<dbReference type="PANTHER" id="PTHR21520:SF2">
    <property type="entry name" value="GLUTAMATE-RICH PROTEIN 2"/>
    <property type="match status" value="1"/>
</dbReference>
<evidence type="ECO:0000256" key="1">
    <source>
        <dbReference type="SAM" id="MobiDB-lite"/>
    </source>
</evidence>
<gene>
    <name evidence="2" type="ORF">NXF25_001889</name>
</gene>
<feature type="compositionally biased region" description="Acidic residues" evidence="1">
    <location>
        <begin position="330"/>
        <end position="361"/>
    </location>
</feature>
<dbReference type="AlphaFoldDB" id="A0AAW1C889"/>
<name>A0AAW1C889_CROAD</name>
<feature type="compositionally biased region" description="Basic and acidic residues" evidence="1">
    <location>
        <begin position="213"/>
        <end position="229"/>
    </location>
</feature>
<proteinExistence type="predicted"/>
<evidence type="ECO:0000313" key="3">
    <source>
        <dbReference type="Proteomes" id="UP001474421"/>
    </source>
</evidence>
<dbReference type="InterPro" id="IPR026703">
    <property type="entry name" value="ERICH2"/>
</dbReference>
<sequence length="368" mass="40705">MQGFTSRAYGTHGGGNVSVSAQSSPSASFSGRLGDGPRACCCYGNWVAARPGRDAFGIMQGTTPEFSILSRGQPSHTMNRLNVLVGQGMPRPGASKVSGMMEVIAPEDGFILETRLPLSRHNGLGRTDAMKGQKNKHNGRLHVFGPEEEVVIEPVQTVPRMGCGNESTSRSYTPSKQILLCTAKSLEKRNALAARITKKKNLKMNVRPHDCLEETGEKMKNSRIDEKTVNNEVCTEPQKDSMDQKRGDEKPPDSSDDENNTGQTNNETQKRIAPLQLMGEFLKAIMERKYNLAKKLCQMILIYEPSNPEAKQFLPLIEKKLLLESQCTDKEDEENDEESSDENEEETNSSEDSETESETSSEDSHQDS</sequence>